<name>A0A1B8QHL4_MORNO</name>
<reference evidence="4 6" key="1">
    <citation type="submission" date="2016-05" db="EMBL/GenBank/DDBJ databases">
        <title>Draft genome sequence of Moraxella nonliquefaciens CCUG 348T.</title>
        <authorList>
            <person name="Salva-Serra F."/>
            <person name="Engstrom-Jakobsson H."/>
            <person name="Thorell K."/>
            <person name="Gonzales-Siles L."/>
            <person name="Karlsson R."/>
            <person name="Boulund F."/>
            <person name="Engstrand L."/>
            <person name="Kristiansson E."/>
            <person name="Moore E."/>
        </authorList>
    </citation>
    <scope>NUCLEOTIDE SEQUENCE [LARGE SCALE GENOMIC DNA]</scope>
    <source>
        <strain evidence="4 6">CCUG 348</strain>
    </source>
</reference>
<evidence type="ECO:0000256" key="2">
    <source>
        <dbReference type="SAM" id="SignalP"/>
    </source>
</evidence>
<evidence type="ECO:0000313" key="7">
    <source>
        <dbReference type="Proteomes" id="UP000594834"/>
    </source>
</evidence>
<dbReference type="AlphaFoldDB" id="A0A1B8QHL4"/>
<evidence type="ECO:0000313" key="5">
    <source>
        <dbReference type="EMBL" id="QPT45062.1"/>
    </source>
</evidence>
<proteinExistence type="predicted"/>
<accession>A0A1B8QHL4</accession>
<feature type="compositionally biased region" description="Polar residues" evidence="1">
    <location>
        <begin position="267"/>
        <end position="279"/>
    </location>
</feature>
<dbReference type="PROSITE" id="PS50914">
    <property type="entry name" value="BON"/>
    <property type="match status" value="1"/>
</dbReference>
<evidence type="ECO:0000256" key="1">
    <source>
        <dbReference type="SAM" id="MobiDB-lite"/>
    </source>
</evidence>
<evidence type="ECO:0000313" key="6">
    <source>
        <dbReference type="Proteomes" id="UP000092575"/>
    </source>
</evidence>
<sequence>MSAKTIKNSLLRPFTCLIVPAMLLSACATQNANSNNNSGYYGVPVMYRTLPEVISDEAIERTSHKNLTNVHGVSENSVRIGIDSFRREVLLTGEVPSEQVKTDVANMISSIHDVKKVYNYLTVTATPKAQSHTLHENYLKSKIIAKILGTGGVHPSQYKLVVRDNMAYLLGFLTAQQEQTIINTIASVQGMEGVRVLTTRIDGDVSQLSLTENAVVSENNSHAEGMMYGGNIENNTVNNTENTVYPSTPSSSTATTSYPYSMYPNAQDLQTSYPSQSSMPKPKPTTQTPTGVHHPNAPVIFMDGNPTSSYVNLYNNTSSP</sequence>
<dbReference type="Proteomes" id="UP000594834">
    <property type="component" value="Chromosome"/>
</dbReference>
<protein>
    <submittedName>
        <fullName evidence="5">BON domain-containing protein</fullName>
    </submittedName>
</protein>
<dbReference type="EMBL" id="LXTW01000034">
    <property type="protein sequence ID" value="OBX82870.1"/>
    <property type="molecule type" value="Genomic_DNA"/>
</dbReference>
<keyword evidence="7" id="KW-1185">Reference proteome</keyword>
<dbReference type="STRING" id="478.A7456_06295"/>
<feature type="domain" description="BON" evidence="3">
    <location>
        <begin position="55"/>
        <end position="125"/>
    </location>
</feature>
<dbReference type="RefSeq" id="WP_067010195.1">
    <property type="nucleotide sequence ID" value="NZ_CP065728.1"/>
</dbReference>
<reference evidence="5 7" key="2">
    <citation type="submission" date="2020-12" db="EMBL/GenBank/DDBJ databases">
        <title>FDA dAtabase for Regulatory Grade micrObial Sequences (FDA-ARGOS): Supporting development and validation of Infectious Disease Dx tests.</title>
        <authorList>
            <person name="Sproer C."/>
            <person name="Gronow S."/>
            <person name="Severitt S."/>
            <person name="Schroder I."/>
            <person name="Tallon L."/>
            <person name="Sadzewicz L."/>
            <person name="Zhao X."/>
            <person name="Boylan J."/>
            <person name="Ott S."/>
            <person name="Bowen H."/>
            <person name="Vavikolanu K."/>
            <person name="Mehta A."/>
            <person name="Aluvathingal J."/>
            <person name="Nadendla S."/>
            <person name="Lowell S."/>
            <person name="Myers T."/>
            <person name="Yan Y."/>
            <person name="Sichtig H."/>
        </authorList>
    </citation>
    <scope>NUCLEOTIDE SEQUENCE [LARGE SCALE GENOMIC DNA]</scope>
    <source>
        <strain evidence="5 7">FDAARGOS_869</strain>
    </source>
</reference>
<keyword evidence="2" id="KW-0732">Signal</keyword>
<evidence type="ECO:0000313" key="4">
    <source>
        <dbReference type="EMBL" id="OBX82870.1"/>
    </source>
</evidence>
<feature type="chain" id="PRO_5008612387" evidence="2">
    <location>
        <begin position="33"/>
        <end position="320"/>
    </location>
</feature>
<dbReference type="EMBL" id="CP065728">
    <property type="protein sequence ID" value="QPT45062.1"/>
    <property type="molecule type" value="Genomic_DNA"/>
</dbReference>
<feature type="signal peptide" evidence="2">
    <location>
        <begin position="1"/>
        <end position="32"/>
    </location>
</feature>
<dbReference type="InterPro" id="IPR007055">
    <property type="entry name" value="BON_dom"/>
</dbReference>
<dbReference type="Pfam" id="PF04972">
    <property type="entry name" value="BON"/>
    <property type="match status" value="1"/>
</dbReference>
<feature type="region of interest" description="Disordered" evidence="1">
    <location>
        <begin position="264"/>
        <end position="297"/>
    </location>
</feature>
<evidence type="ECO:0000259" key="3">
    <source>
        <dbReference type="PROSITE" id="PS50914"/>
    </source>
</evidence>
<dbReference type="PROSITE" id="PS51257">
    <property type="entry name" value="PROKAR_LIPOPROTEIN"/>
    <property type="match status" value="1"/>
</dbReference>
<gene>
    <name evidence="4" type="ORF">A7456_06295</name>
    <name evidence="5" type="ORF">I6G26_03350</name>
</gene>
<dbReference type="Proteomes" id="UP000092575">
    <property type="component" value="Unassembled WGS sequence"/>
</dbReference>
<organism evidence="4 6">
    <name type="scientific">Moraxella nonliquefaciens</name>
    <dbReference type="NCBI Taxonomy" id="478"/>
    <lineage>
        <taxon>Bacteria</taxon>
        <taxon>Pseudomonadati</taxon>
        <taxon>Pseudomonadota</taxon>
        <taxon>Gammaproteobacteria</taxon>
        <taxon>Moraxellales</taxon>
        <taxon>Moraxellaceae</taxon>
        <taxon>Moraxella</taxon>
    </lineage>
</organism>